<dbReference type="EMBL" id="CP053661">
    <property type="protein sequence ID" value="QKD83142.1"/>
    <property type="molecule type" value="Genomic_DNA"/>
</dbReference>
<evidence type="ECO:0000256" key="2">
    <source>
        <dbReference type="SAM" id="Phobius"/>
    </source>
</evidence>
<evidence type="ECO:0000256" key="1">
    <source>
        <dbReference type="SAM" id="Coils"/>
    </source>
</evidence>
<keyword evidence="4" id="KW-1185">Reference proteome</keyword>
<feature type="coiled-coil region" evidence="1">
    <location>
        <begin position="468"/>
        <end position="495"/>
    </location>
</feature>
<evidence type="ECO:0008006" key="5">
    <source>
        <dbReference type="Google" id="ProtNLM"/>
    </source>
</evidence>
<dbReference type="RefSeq" id="WP_172356607.1">
    <property type="nucleotide sequence ID" value="NZ_CP053661.1"/>
</dbReference>
<dbReference type="Pfam" id="PF14516">
    <property type="entry name" value="AAA_35"/>
    <property type="match status" value="1"/>
</dbReference>
<keyword evidence="1" id="KW-0175">Coiled coil</keyword>
<keyword evidence="2" id="KW-0472">Membrane</keyword>
<reference evidence="3 4" key="1">
    <citation type="submission" date="2020-05" db="EMBL/GenBank/DDBJ databases">
        <title>Complete genome sequence of of a novel Thermoleptolyngbya strain isolated from hot springs of Ganzi, Sichuan China.</title>
        <authorList>
            <person name="Tang J."/>
            <person name="Daroch M."/>
            <person name="Li L."/>
            <person name="Waleron K."/>
            <person name="Waleron M."/>
            <person name="Waleron M."/>
        </authorList>
    </citation>
    <scope>NUCLEOTIDE SEQUENCE [LARGE SCALE GENOMIC DNA]</scope>
    <source>
        <strain evidence="3 4">PKUAC-SCTA183</strain>
    </source>
</reference>
<evidence type="ECO:0000313" key="3">
    <source>
        <dbReference type="EMBL" id="QKD83142.1"/>
    </source>
</evidence>
<keyword evidence="2" id="KW-1133">Transmembrane helix</keyword>
<accession>A0A6M8BAT2</accession>
<dbReference type="AlphaFoldDB" id="A0A6M8BAT2"/>
<protein>
    <recommendedName>
        <fullName evidence="5">AAA family ATPase</fullName>
    </recommendedName>
</protein>
<evidence type="ECO:0000313" key="4">
    <source>
        <dbReference type="Proteomes" id="UP000505210"/>
    </source>
</evidence>
<organism evidence="3 4">
    <name type="scientific">Thermoleptolyngbya sichuanensis A183</name>
    <dbReference type="NCBI Taxonomy" id="2737172"/>
    <lineage>
        <taxon>Bacteria</taxon>
        <taxon>Bacillati</taxon>
        <taxon>Cyanobacteriota</taxon>
        <taxon>Cyanophyceae</taxon>
        <taxon>Oculatellales</taxon>
        <taxon>Oculatellaceae</taxon>
        <taxon>Thermoleptolyngbya</taxon>
        <taxon>Thermoleptolyngbya sichuanensis</taxon>
    </lineage>
</organism>
<name>A0A6M8BAT2_9CYAN</name>
<dbReference type="Proteomes" id="UP000505210">
    <property type="component" value="Chromosome"/>
</dbReference>
<dbReference type="KEGG" id="theu:HPC62_13905"/>
<sequence>MSASSAYEYQVGGRLPAGAPSYVVRQADDELYRALKAGEFCYVLNCRQMGKSSLRVRTTQRLHAEGWSCGVVDLSSIGSRDITPDQWYADLIMRLLRSFQLAKQVPLRQWLAERQDLSPVNRLGEFLTETLPALVSPPIVIFVDEIDSILSLSFNTDDFFALLRACHDAGQLTFALLGVTTPSDLIADKTRTPLNIGRAIALTGFHLDEAEPLLMGLEGKVDHPRAVLREILAWTGGQPFLTQKVCQLVAQHSRLNATPGRAPWETPDLQTPFLQQLVREILTNHGAESVQVAAIVESKVIENWVAQDEPPHLRTIRDRLLNDERRAGRLLGLYQQILQQDPATLSVSPHSMFSHPGSGRSTTLTDDSRDSVELLLSGLVVKQNDRLQVYNRIYERVFNAAWVEKQLSALRPYADALDAWLQSGGLDESRLLRGQALADAQTWSAGKNLPADDYRFLAASQALDQRDMQTALRAAEQANEILQTAQLQARQTLQRGIVLLLLAGVGLAAAAIALSVSLCRVRG</sequence>
<gene>
    <name evidence="3" type="ORF">HPC62_13905</name>
</gene>
<feature type="transmembrane region" description="Helical" evidence="2">
    <location>
        <begin position="497"/>
        <end position="519"/>
    </location>
</feature>
<dbReference type="InterPro" id="IPR027417">
    <property type="entry name" value="P-loop_NTPase"/>
</dbReference>
<keyword evidence="2" id="KW-0812">Transmembrane</keyword>
<proteinExistence type="predicted"/>
<dbReference type="Gene3D" id="3.40.50.300">
    <property type="entry name" value="P-loop containing nucleotide triphosphate hydrolases"/>
    <property type="match status" value="1"/>
</dbReference>
<dbReference type="SUPFAM" id="SSF52540">
    <property type="entry name" value="P-loop containing nucleoside triphosphate hydrolases"/>
    <property type="match status" value="1"/>
</dbReference>